<name>A0A9D1U9X5_9FIRM</name>
<dbReference type="Proteomes" id="UP000824265">
    <property type="component" value="Unassembled WGS sequence"/>
</dbReference>
<sequence length="229" mass="25846">MRMNILQKGILLVMAGCMLAVWPFCLVRRDAEQRSGDLDHAVTEELGKGSVMEQSFRAEESVLDGLDFVLTFDENKPRSGRLLFQLSNEGGKILLEQEIPYSQVPNYSYFTVPVNKWLRKNAVYRYSLKNVDIEDNLPKGVYTVTEEMHAAPNCGLSLNSAGLEGEALTRFHWKEPLNYKNVLSFWAFFGVVGFTLFEAAGSIKGTEKRDRQKKSSKSKKKEAGLHEVG</sequence>
<accession>A0A9D1U9X5</accession>
<evidence type="ECO:0000256" key="1">
    <source>
        <dbReference type="SAM" id="MobiDB-lite"/>
    </source>
</evidence>
<feature type="transmembrane region" description="Helical" evidence="2">
    <location>
        <begin position="183"/>
        <end position="203"/>
    </location>
</feature>
<feature type="compositionally biased region" description="Basic residues" evidence="1">
    <location>
        <begin position="211"/>
        <end position="220"/>
    </location>
</feature>
<protein>
    <submittedName>
        <fullName evidence="3">Uncharacterized protein</fullName>
    </submittedName>
</protein>
<evidence type="ECO:0000256" key="2">
    <source>
        <dbReference type="SAM" id="Phobius"/>
    </source>
</evidence>
<dbReference type="EMBL" id="DXGH01000002">
    <property type="protein sequence ID" value="HIW79962.1"/>
    <property type="molecule type" value="Genomic_DNA"/>
</dbReference>
<proteinExistence type="predicted"/>
<keyword evidence="2" id="KW-1133">Transmembrane helix</keyword>
<evidence type="ECO:0000313" key="3">
    <source>
        <dbReference type="EMBL" id="HIW79962.1"/>
    </source>
</evidence>
<dbReference type="AlphaFoldDB" id="A0A9D1U9X5"/>
<organism evidence="3 4">
    <name type="scientific">Candidatus Acetatifactor stercoripullorum</name>
    <dbReference type="NCBI Taxonomy" id="2838414"/>
    <lineage>
        <taxon>Bacteria</taxon>
        <taxon>Bacillati</taxon>
        <taxon>Bacillota</taxon>
        <taxon>Clostridia</taxon>
        <taxon>Lachnospirales</taxon>
        <taxon>Lachnospiraceae</taxon>
        <taxon>Acetatifactor</taxon>
    </lineage>
</organism>
<keyword evidence="2" id="KW-0472">Membrane</keyword>
<feature type="region of interest" description="Disordered" evidence="1">
    <location>
        <begin position="204"/>
        <end position="229"/>
    </location>
</feature>
<evidence type="ECO:0000313" key="4">
    <source>
        <dbReference type="Proteomes" id="UP000824265"/>
    </source>
</evidence>
<gene>
    <name evidence="3" type="ORF">H9742_00300</name>
</gene>
<comment type="caution">
    <text evidence="3">The sequence shown here is derived from an EMBL/GenBank/DDBJ whole genome shotgun (WGS) entry which is preliminary data.</text>
</comment>
<reference evidence="3" key="2">
    <citation type="submission" date="2021-04" db="EMBL/GenBank/DDBJ databases">
        <authorList>
            <person name="Gilroy R."/>
        </authorList>
    </citation>
    <scope>NUCLEOTIDE SEQUENCE</scope>
    <source>
        <strain evidence="3">CHK195-6426</strain>
    </source>
</reference>
<keyword evidence="2" id="KW-0812">Transmembrane</keyword>
<reference evidence="3" key="1">
    <citation type="journal article" date="2021" name="PeerJ">
        <title>Extensive microbial diversity within the chicken gut microbiome revealed by metagenomics and culture.</title>
        <authorList>
            <person name="Gilroy R."/>
            <person name="Ravi A."/>
            <person name="Getino M."/>
            <person name="Pursley I."/>
            <person name="Horton D.L."/>
            <person name="Alikhan N.F."/>
            <person name="Baker D."/>
            <person name="Gharbi K."/>
            <person name="Hall N."/>
            <person name="Watson M."/>
            <person name="Adriaenssens E.M."/>
            <person name="Foster-Nyarko E."/>
            <person name="Jarju S."/>
            <person name="Secka A."/>
            <person name="Antonio M."/>
            <person name="Oren A."/>
            <person name="Chaudhuri R.R."/>
            <person name="La Ragione R."/>
            <person name="Hildebrand F."/>
            <person name="Pallen M.J."/>
        </authorList>
    </citation>
    <scope>NUCLEOTIDE SEQUENCE</scope>
    <source>
        <strain evidence="3">CHK195-6426</strain>
    </source>
</reference>